<feature type="non-terminal residue" evidence="3">
    <location>
        <position position="1"/>
    </location>
</feature>
<dbReference type="Gene3D" id="1.10.238.10">
    <property type="entry name" value="EF-hand"/>
    <property type="match status" value="1"/>
</dbReference>
<evidence type="ECO:0000259" key="2">
    <source>
        <dbReference type="PROSITE" id="PS50222"/>
    </source>
</evidence>
<comment type="caution">
    <text evidence="3">The sequence shown here is derived from an EMBL/GenBank/DDBJ whole genome shotgun (WGS) entry which is preliminary data.</text>
</comment>
<dbReference type="SUPFAM" id="SSF47473">
    <property type="entry name" value="EF-hand"/>
    <property type="match status" value="1"/>
</dbReference>
<dbReference type="InterPro" id="IPR002048">
    <property type="entry name" value="EF_hand_dom"/>
</dbReference>
<evidence type="ECO:0000313" key="3">
    <source>
        <dbReference type="EMBL" id="CAK0890275.1"/>
    </source>
</evidence>
<dbReference type="PROSITE" id="PS50222">
    <property type="entry name" value="EF_HAND_2"/>
    <property type="match status" value="1"/>
</dbReference>
<sequence>GRIIDSVTAAKNGCKGEINTLHEIERRGHATVAKKVEAEKSRAKFNALDSNGDGFLSREDVARLAIDQYSRRLTENELCKMLEPEGPAAATPRGVPFEGFGKLQADIARAAQ</sequence>
<dbReference type="EMBL" id="CAUYUJ010019327">
    <property type="protein sequence ID" value="CAK0890275.1"/>
    <property type="molecule type" value="Genomic_DNA"/>
</dbReference>
<protein>
    <recommendedName>
        <fullName evidence="2">EF-hand domain-containing protein</fullName>
    </recommendedName>
</protein>
<dbReference type="InterPro" id="IPR018247">
    <property type="entry name" value="EF_Hand_1_Ca_BS"/>
</dbReference>
<keyword evidence="1" id="KW-0106">Calcium</keyword>
<accession>A0ABN9WVL3</accession>
<reference evidence="3" key="1">
    <citation type="submission" date="2023-10" db="EMBL/GenBank/DDBJ databases">
        <authorList>
            <person name="Chen Y."/>
            <person name="Shah S."/>
            <person name="Dougan E. K."/>
            <person name="Thang M."/>
            <person name="Chan C."/>
        </authorList>
    </citation>
    <scope>NUCLEOTIDE SEQUENCE [LARGE SCALE GENOMIC DNA]</scope>
</reference>
<proteinExistence type="predicted"/>
<dbReference type="Proteomes" id="UP001189429">
    <property type="component" value="Unassembled WGS sequence"/>
</dbReference>
<evidence type="ECO:0000256" key="1">
    <source>
        <dbReference type="ARBA" id="ARBA00022837"/>
    </source>
</evidence>
<feature type="non-terminal residue" evidence="3">
    <location>
        <position position="112"/>
    </location>
</feature>
<dbReference type="PROSITE" id="PS00018">
    <property type="entry name" value="EF_HAND_1"/>
    <property type="match status" value="1"/>
</dbReference>
<feature type="domain" description="EF-hand" evidence="2">
    <location>
        <begin position="36"/>
        <end position="71"/>
    </location>
</feature>
<organism evidence="3 4">
    <name type="scientific">Prorocentrum cordatum</name>
    <dbReference type="NCBI Taxonomy" id="2364126"/>
    <lineage>
        <taxon>Eukaryota</taxon>
        <taxon>Sar</taxon>
        <taxon>Alveolata</taxon>
        <taxon>Dinophyceae</taxon>
        <taxon>Prorocentrales</taxon>
        <taxon>Prorocentraceae</taxon>
        <taxon>Prorocentrum</taxon>
    </lineage>
</organism>
<keyword evidence="4" id="KW-1185">Reference proteome</keyword>
<dbReference type="InterPro" id="IPR011992">
    <property type="entry name" value="EF-hand-dom_pair"/>
</dbReference>
<evidence type="ECO:0000313" key="4">
    <source>
        <dbReference type="Proteomes" id="UP001189429"/>
    </source>
</evidence>
<name>A0ABN9WVL3_9DINO</name>
<gene>
    <name evidence="3" type="ORF">PCOR1329_LOCUS70554</name>
</gene>